<dbReference type="EMBL" id="GBRH01167574">
    <property type="protein sequence ID" value="JAE30322.1"/>
    <property type="molecule type" value="Transcribed_RNA"/>
</dbReference>
<accession>A0A0A9H0M8</accession>
<name>A0A0A9H0M8_ARUDO</name>
<evidence type="ECO:0000313" key="1">
    <source>
        <dbReference type="EMBL" id="JAE30322.1"/>
    </source>
</evidence>
<proteinExistence type="predicted"/>
<reference evidence="1" key="1">
    <citation type="submission" date="2014-09" db="EMBL/GenBank/DDBJ databases">
        <authorList>
            <person name="Magalhaes I.L.F."/>
            <person name="Oliveira U."/>
            <person name="Santos F.R."/>
            <person name="Vidigal T.H.D.A."/>
            <person name="Brescovit A.D."/>
            <person name="Santos A.J."/>
        </authorList>
    </citation>
    <scope>NUCLEOTIDE SEQUENCE</scope>
    <source>
        <tissue evidence="1">Shoot tissue taken approximately 20 cm above the soil surface</tissue>
    </source>
</reference>
<organism evidence="1">
    <name type="scientific">Arundo donax</name>
    <name type="common">Giant reed</name>
    <name type="synonym">Donax arundinaceus</name>
    <dbReference type="NCBI Taxonomy" id="35708"/>
    <lineage>
        <taxon>Eukaryota</taxon>
        <taxon>Viridiplantae</taxon>
        <taxon>Streptophyta</taxon>
        <taxon>Embryophyta</taxon>
        <taxon>Tracheophyta</taxon>
        <taxon>Spermatophyta</taxon>
        <taxon>Magnoliopsida</taxon>
        <taxon>Liliopsida</taxon>
        <taxon>Poales</taxon>
        <taxon>Poaceae</taxon>
        <taxon>PACMAD clade</taxon>
        <taxon>Arundinoideae</taxon>
        <taxon>Arundineae</taxon>
        <taxon>Arundo</taxon>
    </lineage>
</organism>
<protein>
    <submittedName>
        <fullName evidence="1">Uncharacterized protein</fullName>
    </submittedName>
</protein>
<dbReference type="AlphaFoldDB" id="A0A0A9H0M8"/>
<reference evidence="1" key="2">
    <citation type="journal article" date="2015" name="Data Brief">
        <title>Shoot transcriptome of the giant reed, Arundo donax.</title>
        <authorList>
            <person name="Barrero R.A."/>
            <person name="Guerrero F.D."/>
            <person name="Moolhuijzen P."/>
            <person name="Goolsby J.A."/>
            <person name="Tidwell J."/>
            <person name="Bellgard S.E."/>
            <person name="Bellgard M.I."/>
        </authorList>
    </citation>
    <scope>NUCLEOTIDE SEQUENCE</scope>
    <source>
        <tissue evidence="1">Shoot tissue taken approximately 20 cm above the soil surface</tissue>
    </source>
</reference>
<sequence>MPAPPYQVAGCNAYLVGKVVQPLQSVLNLFE</sequence>